<evidence type="ECO:0000313" key="4">
    <source>
        <dbReference type="Proteomes" id="UP000554482"/>
    </source>
</evidence>
<accession>A0A7J6X617</accession>
<dbReference type="EMBL" id="JABWDY010005623">
    <property type="protein sequence ID" value="KAF5204285.1"/>
    <property type="molecule type" value="Genomic_DNA"/>
</dbReference>
<evidence type="ECO:0000256" key="2">
    <source>
        <dbReference type="SAM" id="SignalP"/>
    </source>
</evidence>
<feature type="signal peptide" evidence="2">
    <location>
        <begin position="1"/>
        <end position="18"/>
    </location>
</feature>
<name>A0A7J6X617_THATH</name>
<sequence>MAILSCLAVFIIAMFTYSVPSLDELQMFHKADIQLYKRIVGPLRQPKMVAKMVMALWFCLEELGYFDLLENIRLCDDKTLKLLINEATSCLEFMAPLPTPPGDDEQDLLMSALVTEPINQRFIYFNRRFISKRTNHFFLNVCELIFDDNPPIIVENQQAIPRRNCDEARTSTQNQQGSRARTSTQNQQGSRASSSSLNPLARPYCVSEILPPEHRTMFLTFSHGYPIPWEDIVEFFERKWGDIVEDLIMEETKENVEPKYARLVFRNVQYLLMILNGQDVVKFNVKGKHLRGRLFIPKRPAN</sequence>
<keyword evidence="4" id="KW-1185">Reference proteome</keyword>
<dbReference type="PANTHER" id="PTHR33527">
    <property type="entry name" value="OS07G0274300 PROTEIN"/>
    <property type="match status" value="1"/>
</dbReference>
<feature type="compositionally biased region" description="Polar residues" evidence="1">
    <location>
        <begin position="170"/>
        <end position="197"/>
    </location>
</feature>
<gene>
    <name evidence="3" type="ORF">FRX31_006130</name>
</gene>
<reference evidence="3 4" key="1">
    <citation type="submission" date="2020-06" db="EMBL/GenBank/DDBJ databases">
        <title>Transcriptomic and genomic resources for Thalictrum thalictroides and T. hernandezii: Facilitating candidate gene discovery in an emerging model plant lineage.</title>
        <authorList>
            <person name="Arias T."/>
            <person name="Riano-Pachon D.M."/>
            <person name="Di Stilio V.S."/>
        </authorList>
    </citation>
    <scope>NUCLEOTIDE SEQUENCE [LARGE SCALE GENOMIC DNA]</scope>
    <source>
        <strain evidence="4">cv. WT478/WT964</strain>
        <tissue evidence="3">Leaves</tissue>
    </source>
</reference>
<dbReference type="PANTHER" id="PTHR33527:SF53">
    <property type="entry name" value="OS10G0561000 PROTEIN"/>
    <property type="match status" value="1"/>
</dbReference>
<evidence type="ECO:0000256" key="1">
    <source>
        <dbReference type="SAM" id="MobiDB-lite"/>
    </source>
</evidence>
<organism evidence="3 4">
    <name type="scientific">Thalictrum thalictroides</name>
    <name type="common">Rue-anemone</name>
    <name type="synonym">Anemone thalictroides</name>
    <dbReference type="NCBI Taxonomy" id="46969"/>
    <lineage>
        <taxon>Eukaryota</taxon>
        <taxon>Viridiplantae</taxon>
        <taxon>Streptophyta</taxon>
        <taxon>Embryophyta</taxon>
        <taxon>Tracheophyta</taxon>
        <taxon>Spermatophyta</taxon>
        <taxon>Magnoliopsida</taxon>
        <taxon>Ranunculales</taxon>
        <taxon>Ranunculaceae</taxon>
        <taxon>Thalictroideae</taxon>
        <taxon>Thalictrum</taxon>
    </lineage>
</organism>
<evidence type="ECO:0000313" key="3">
    <source>
        <dbReference type="EMBL" id="KAF5204285.1"/>
    </source>
</evidence>
<dbReference type="AlphaFoldDB" id="A0A7J6X617"/>
<feature type="chain" id="PRO_5029871834" evidence="2">
    <location>
        <begin position="19"/>
        <end position="302"/>
    </location>
</feature>
<protein>
    <submittedName>
        <fullName evidence="3">Uncharacterized protein</fullName>
    </submittedName>
</protein>
<dbReference type="OrthoDB" id="1882251at2759"/>
<comment type="caution">
    <text evidence="3">The sequence shown here is derived from an EMBL/GenBank/DDBJ whole genome shotgun (WGS) entry which is preliminary data.</text>
</comment>
<dbReference type="Proteomes" id="UP000554482">
    <property type="component" value="Unassembled WGS sequence"/>
</dbReference>
<feature type="region of interest" description="Disordered" evidence="1">
    <location>
        <begin position="164"/>
        <end position="197"/>
    </location>
</feature>
<proteinExistence type="predicted"/>
<keyword evidence="2" id="KW-0732">Signal</keyword>